<evidence type="ECO:0000256" key="6">
    <source>
        <dbReference type="ARBA" id="ARBA00022759"/>
    </source>
</evidence>
<keyword evidence="10" id="KW-1185">Reference proteome</keyword>
<evidence type="ECO:0000256" key="2">
    <source>
        <dbReference type="ARBA" id="ARBA00005300"/>
    </source>
</evidence>
<keyword evidence="5" id="KW-0479">Metal-binding</keyword>
<evidence type="ECO:0000313" key="9">
    <source>
        <dbReference type="EnsemblMetazoa" id="XP_050517126.1"/>
    </source>
</evidence>
<dbReference type="PANTHER" id="PTHR10642">
    <property type="entry name" value="RIBONUCLEASE H1"/>
    <property type="match status" value="1"/>
</dbReference>
<proteinExistence type="inferred from homology"/>
<evidence type="ECO:0000256" key="4">
    <source>
        <dbReference type="ARBA" id="ARBA00022722"/>
    </source>
</evidence>
<evidence type="ECO:0000256" key="3">
    <source>
        <dbReference type="ARBA" id="ARBA00012180"/>
    </source>
</evidence>
<keyword evidence="7" id="KW-0378">Hydrolase</keyword>
<evidence type="ECO:0000256" key="5">
    <source>
        <dbReference type="ARBA" id="ARBA00022723"/>
    </source>
</evidence>
<feature type="domain" description="RNase H type-1" evidence="8">
    <location>
        <begin position="10"/>
        <end position="142"/>
    </location>
</feature>
<keyword evidence="4" id="KW-0540">Nuclease</keyword>
<evidence type="ECO:0000313" key="10">
    <source>
        <dbReference type="Proteomes" id="UP001652700"/>
    </source>
</evidence>
<dbReference type="InterPro" id="IPR002156">
    <property type="entry name" value="RNaseH_domain"/>
</dbReference>
<evidence type="ECO:0000256" key="7">
    <source>
        <dbReference type="ARBA" id="ARBA00022801"/>
    </source>
</evidence>
<dbReference type="Proteomes" id="UP001652700">
    <property type="component" value="Unplaced"/>
</dbReference>
<dbReference type="Pfam" id="PF00075">
    <property type="entry name" value="RNase_H"/>
    <property type="match status" value="1"/>
</dbReference>
<dbReference type="EnsemblMetazoa" id="XM_050661169.1">
    <property type="protein sequence ID" value="XP_050517126.1"/>
    <property type="gene ID" value="LOC114335934"/>
</dbReference>
<accession>A0ABM5L3U9</accession>
<dbReference type="CDD" id="cd09276">
    <property type="entry name" value="Rnase_HI_RT_non_LTR"/>
    <property type="match status" value="1"/>
</dbReference>
<dbReference type="PANTHER" id="PTHR10642:SF26">
    <property type="entry name" value="RIBONUCLEASE H1"/>
    <property type="match status" value="1"/>
</dbReference>
<evidence type="ECO:0000256" key="1">
    <source>
        <dbReference type="ARBA" id="ARBA00000077"/>
    </source>
</evidence>
<reference evidence="9" key="1">
    <citation type="submission" date="2025-05" db="UniProtKB">
        <authorList>
            <consortium name="EnsemblMetazoa"/>
        </authorList>
    </citation>
    <scope>IDENTIFICATION</scope>
</reference>
<dbReference type="EC" id="3.1.26.4" evidence="3"/>
<comment type="similarity">
    <text evidence="2">Belongs to the RNase H family.</text>
</comment>
<dbReference type="GeneID" id="114335934"/>
<evidence type="ECO:0000259" key="8">
    <source>
        <dbReference type="PROSITE" id="PS50879"/>
    </source>
</evidence>
<organism evidence="9 10">
    <name type="scientific">Diabrotica virgifera virgifera</name>
    <name type="common">western corn rootworm</name>
    <dbReference type="NCBI Taxonomy" id="50390"/>
    <lineage>
        <taxon>Eukaryota</taxon>
        <taxon>Metazoa</taxon>
        <taxon>Ecdysozoa</taxon>
        <taxon>Arthropoda</taxon>
        <taxon>Hexapoda</taxon>
        <taxon>Insecta</taxon>
        <taxon>Pterygota</taxon>
        <taxon>Neoptera</taxon>
        <taxon>Endopterygota</taxon>
        <taxon>Coleoptera</taxon>
        <taxon>Polyphaga</taxon>
        <taxon>Cucujiformia</taxon>
        <taxon>Chrysomeloidea</taxon>
        <taxon>Chrysomelidae</taxon>
        <taxon>Galerucinae</taxon>
        <taxon>Diabroticina</taxon>
        <taxon>Diabroticites</taxon>
        <taxon>Diabrotica</taxon>
    </lineage>
</organism>
<dbReference type="InterPro" id="IPR036397">
    <property type="entry name" value="RNaseH_sf"/>
</dbReference>
<dbReference type="PROSITE" id="PS50879">
    <property type="entry name" value="RNASE_H_1"/>
    <property type="match status" value="1"/>
</dbReference>
<dbReference type="InterPro" id="IPR050092">
    <property type="entry name" value="RNase_H"/>
</dbReference>
<dbReference type="SUPFAM" id="SSF53098">
    <property type="entry name" value="Ribonuclease H-like"/>
    <property type="match status" value="1"/>
</dbReference>
<dbReference type="InterPro" id="IPR012337">
    <property type="entry name" value="RNaseH-like_sf"/>
</dbReference>
<dbReference type="RefSeq" id="XP_050517126.1">
    <property type="nucleotide sequence ID" value="XM_050661169.1"/>
</dbReference>
<keyword evidence="6" id="KW-0255">Endonuclease</keyword>
<sequence>MFKADIKELSSNAYQIYTDASKSTKGTACAIYDPQTNESKMFKLNANSSIYSAELIGILEALKYGQHLPNKKIYIFSDSKSALQKIKHLQSTSKINYIILEILQKVEDLNKDFKTIHLIWVKSHCGILGNETVDVFAKRAIREGEGTKYKCTTNEIKKVINNVWKSKWEEDNKNNQKGKHYKEIQETIPKKPWFIKGNLSKNAIRKICSLRFNHVPVPKFIFKIRLKTDPYCNCGEIGDAEHQLLNCSLIQAQVKIFLDKIYKLRDVIHPINLKFLLNQSNNP</sequence>
<comment type="catalytic activity">
    <reaction evidence="1">
        <text>Endonucleolytic cleavage to 5'-phosphomonoester.</text>
        <dbReference type="EC" id="3.1.26.4"/>
    </reaction>
</comment>
<protein>
    <recommendedName>
        <fullName evidence="3">ribonuclease H</fullName>
        <ecNumber evidence="3">3.1.26.4</ecNumber>
    </recommendedName>
</protein>
<name>A0ABM5L3U9_DIAVI</name>
<dbReference type="Gene3D" id="3.30.420.10">
    <property type="entry name" value="Ribonuclease H-like superfamily/Ribonuclease H"/>
    <property type="match status" value="1"/>
</dbReference>